<feature type="transmembrane region" description="Helical" evidence="1">
    <location>
        <begin position="33"/>
        <end position="57"/>
    </location>
</feature>
<dbReference type="EMBL" id="FMZA01000008">
    <property type="protein sequence ID" value="SDC45146.1"/>
    <property type="molecule type" value="Genomic_DNA"/>
</dbReference>
<organism evidence="2 3">
    <name type="scientific">Melghirimyces thermohalophilus</name>
    <dbReference type="NCBI Taxonomy" id="1236220"/>
    <lineage>
        <taxon>Bacteria</taxon>
        <taxon>Bacillati</taxon>
        <taxon>Bacillota</taxon>
        <taxon>Bacilli</taxon>
        <taxon>Bacillales</taxon>
        <taxon>Thermoactinomycetaceae</taxon>
        <taxon>Melghirimyces</taxon>
    </lineage>
</organism>
<evidence type="ECO:0000313" key="2">
    <source>
        <dbReference type="EMBL" id="SDC45146.1"/>
    </source>
</evidence>
<gene>
    <name evidence="2" type="ORF">SAMN04488112_10866</name>
</gene>
<dbReference type="AlphaFoldDB" id="A0A1G6LR22"/>
<proteinExistence type="predicted"/>
<keyword evidence="3" id="KW-1185">Reference proteome</keyword>
<keyword evidence="1" id="KW-0472">Membrane</keyword>
<evidence type="ECO:0000256" key="1">
    <source>
        <dbReference type="SAM" id="Phobius"/>
    </source>
</evidence>
<protein>
    <submittedName>
        <fullName evidence="2">Uncharacterized protein</fullName>
    </submittedName>
</protein>
<dbReference type="Proteomes" id="UP000199387">
    <property type="component" value="Unassembled WGS sequence"/>
</dbReference>
<keyword evidence="1" id="KW-0812">Transmembrane</keyword>
<sequence>MALSGIWFRGGIGWVGSVLAVLFFPTSPMAEASLWYVIDSQFLIACGLSCLSAWQLARGGGKVLSRLLYPPFLRNPRVRLHLLLLVITIIGGTAFLSFQLPVPGAVAVLFFTGREARAWWKKRKALESIRYS</sequence>
<evidence type="ECO:0000313" key="3">
    <source>
        <dbReference type="Proteomes" id="UP000199387"/>
    </source>
</evidence>
<dbReference type="RefSeq" id="WP_091568447.1">
    <property type="nucleotide sequence ID" value="NZ_FMZA01000008.1"/>
</dbReference>
<name>A0A1G6LR22_9BACL</name>
<dbReference type="STRING" id="1236220.SAMN04488112_10866"/>
<feature type="transmembrane region" description="Helical" evidence="1">
    <location>
        <begin position="78"/>
        <end position="96"/>
    </location>
</feature>
<keyword evidence="1" id="KW-1133">Transmembrane helix</keyword>
<accession>A0A1G6LR22</accession>
<reference evidence="2 3" key="1">
    <citation type="submission" date="2016-10" db="EMBL/GenBank/DDBJ databases">
        <authorList>
            <person name="de Groot N.N."/>
        </authorList>
    </citation>
    <scope>NUCLEOTIDE SEQUENCE [LARGE SCALE GENOMIC DNA]</scope>
    <source>
        <strain evidence="2 3">DSM 45514</strain>
    </source>
</reference>
<dbReference type="OrthoDB" id="9876497at2"/>
<feature type="transmembrane region" description="Helical" evidence="1">
    <location>
        <begin position="7"/>
        <end position="27"/>
    </location>
</feature>